<dbReference type="InterPro" id="IPR027843">
    <property type="entry name" value="DUF4440"/>
</dbReference>
<dbReference type="InterPro" id="IPR032710">
    <property type="entry name" value="NTF2-like_dom_sf"/>
</dbReference>
<name>A0A1I5RWS1_9SPHN</name>
<dbReference type="STRING" id="634430.SAMN04488241_104186"/>
<evidence type="ECO:0000256" key="1">
    <source>
        <dbReference type="SAM" id="SignalP"/>
    </source>
</evidence>
<feature type="chain" id="PRO_5011442124" description="DUF4440 domain-containing protein" evidence="1">
    <location>
        <begin position="20"/>
        <end position="130"/>
    </location>
</feature>
<dbReference type="AlphaFoldDB" id="A0A1I5RWS1"/>
<keyword evidence="1" id="KW-0732">Signal</keyword>
<dbReference type="Gene3D" id="3.10.450.50">
    <property type="match status" value="1"/>
</dbReference>
<dbReference type="InterPro" id="IPR011944">
    <property type="entry name" value="Steroid_delta5-4_isomerase"/>
</dbReference>
<evidence type="ECO:0000313" key="4">
    <source>
        <dbReference type="Proteomes" id="UP000199586"/>
    </source>
</evidence>
<dbReference type="Pfam" id="PF14534">
    <property type="entry name" value="DUF4440"/>
    <property type="match status" value="1"/>
</dbReference>
<dbReference type="Proteomes" id="UP000199586">
    <property type="component" value="Unassembled WGS sequence"/>
</dbReference>
<dbReference type="SUPFAM" id="SSF54427">
    <property type="entry name" value="NTF2-like"/>
    <property type="match status" value="1"/>
</dbReference>
<evidence type="ECO:0000313" key="3">
    <source>
        <dbReference type="EMBL" id="SFP62965.1"/>
    </source>
</evidence>
<sequence>MIGLILAAQVAAAPASLLAAPMAASAAGWNAGDLTAFMAVYADDALFVTAKGVVRGKAAIAARYAPSFAKSGNTRGRLSFEPLVERTIDATHRLLVARWTLTGAKVESGMTTLLFERRGGAWKIIADHSS</sequence>
<keyword evidence="4" id="KW-1185">Reference proteome</keyword>
<feature type="signal peptide" evidence="1">
    <location>
        <begin position="1"/>
        <end position="19"/>
    </location>
</feature>
<proteinExistence type="predicted"/>
<evidence type="ECO:0000259" key="2">
    <source>
        <dbReference type="Pfam" id="PF14534"/>
    </source>
</evidence>
<accession>A0A1I5RWS1</accession>
<dbReference type="EMBL" id="FOXP01000004">
    <property type="protein sequence ID" value="SFP62965.1"/>
    <property type="molecule type" value="Genomic_DNA"/>
</dbReference>
<protein>
    <recommendedName>
        <fullName evidence="2">DUF4440 domain-containing protein</fullName>
    </recommendedName>
</protein>
<dbReference type="NCBIfam" id="TIGR02246">
    <property type="entry name" value="SgcJ/EcaC family oxidoreductase"/>
    <property type="match status" value="1"/>
</dbReference>
<organism evidence="3 4">
    <name type="scientific">Sphingomonas rubra</name>
    <dbReference type="NCBI Taxonomy" id="634430"/>
    <lineage>
        <taxon>Bacteria</taxon>
        <taxon>Pseudomonadati</taxon>
        <taxon>Pseudomonadota</taxon>
        <taxon>Alphaproteobacteria</taxon>
        <taxon>Sphingomonadales</taxon>
        <taxon>Sphingomonadaceae</taxon>
        <taxon>Sphingomonas</taxon>
    </lineage>
</organism>
<feature type="domain" description="DUF4440" evidence="2">
    <location>
        <begin position="26"/>
        <end position="124"/>
    </location>
</feature>
<reference evidence="3 4" key="1">
    <citation type="submission" date="2016-10" db="EMBL/GenBank/DDBJ databases">
        <authorList>
            <person name="de Groot N.N."/>
        </authorList>
    </citation>
    <scope>NUCLEOTIDE SEQUENCE [LARGE SCALE GENOMIC DNA]</scope>
    <source>
        <strain evidence="3 4">CGMCC 1.9113</strain>
    </source>
</reference>
<gene>
    <name evidence="3" type="ORF">SAMN04488241_104186</name>
</gene>
<dbReference type="OrthoDB" id="120856at2"/>
<dbReference type="RefSeq" id="WP_093332690.1">
    <property type="nucleotide sequence ID" value="NZ_FOXP01000004.1"/>
</dbReference>